<keyword evidence="1" id="KW-0472">Membrane</keyword>
<dbReference type="Proteomes" id="UP000007115">
    <property type="component" value="Unassembled WGS sequence"/>
</dbReference>
<protein>
    <recommendedName>
        <fullName evidence="4">EXPERA domain-containing protein</fullName>
    </recommendedName>
</protein>
<organism evidence="2 3">
    <name type="scientific">Hypocrea virens (strain Gv29-8 / FGSC 10586)</name>
    <name type="common">Gliocladium virens</name>
    <name type="synonym">Trichoderma virens</name>
    <dbReference type="NCBI Taxonomy" id="413071"/>
    <lineage>
        <taxon>Eukaryota</taxon>
        <taxon>Fungi</taxon>
        <taxon>Dikarya</taxon>
        <taxon>Ascomycota</taxon>
        <taxon>Pezizomycotina</taxon>
        <taxon>Sordariomycetes</taxon>
        <taxon>Hypocreomycetidae</taxon>
        <taxon>Hypocreales</taxon>
        <taxon>Hypocreaceae</taxon>
        <taxon>Trichoderma</taxon>
    </lineage>
</organism>
<feature type="non-terminal residue" evidence="2">
    <location>
        <position position="1"/>
    </location>
</feature>
<keyword evidence="1" id="KW-0812">Transmembrane</keyword>
<evidence type="ECO:0000313" key="3">
    <source>
        <dbReference type="Proteomes" id="UP000007115"/>
    </source>
</evidence>
<evidence type="ECO:0008006" key="4">
    <source>
        <dbReference type="Google" id="ProtNLM"/>
    </source>
</evidence>
<evidence type="ECO:0000256" key="1">
    <source>
        <dbReference type="SAM" id="Phobius"/>
    </source>
</evidence>
<feature type="non-terminal residue" evidence="2">
    <location>
        <position position="114"/>
    </location>
</feature>
<dbReference type="VEuPathDB" id="FungiDB:TRIVIDRAFT_18378"/>
<dbReference type="EMBL" id="ABDF02000006">
    <property type="protein sequence ID" value="EHK22829.1"/>
    <property type="molecule type" value="Genomic_DNA"/>
</dbReference>
<feature type="transmembrane region" description="Helical" evidence="1">
    <location>
        <begin position="24"/>
        <end position="48"/>
    </location>
</feature>
<dbReference type="InterPro" id="IPR007905">
    <property type="entry name" value="EBP"/>
</dbReference>
<feature type="transmembrane region" description="Helical" evidence="1">
    <location>
        <begin position="60"/>
        <end position="82"/>
    </location>
</feature>
<dbReference type="OrthoDB" id="58557at2759"/>
<dbReference type="GO" id="GO:0004769">
    <property type="term" value="F:steroid Delta-isomerase activity"/>
    <property type="evidence" value="ECO:0007669"/>
    <property type="project" value="TreeGrafter"/>
</dbReference>
<name>G9MRW1_HYPVG</name>
<dbReference type="GO" id="GO:0047750">
    <property type="term" value="F:cholestenol delta-isomerase activity"/>
    <property type="evidence" value="ECO:0007669"/>
    <property type="project" value="InterPro"/>
</dbReference>
<sequence>VADLPLHPFSPFAMELPTYVANTIAAPVLVSIFAAGYAVIFLITYGIIQRMRPSMGSGEMAVAMWFALCGCIYLFFDGYFSYNAFDMAGKTDIFGQLWKEYALSDSRYMSQDAL</sequence>
<dbReference type="AlphaFoldDB" id="G9MRW1"/>
<dbReference type="PANTHER" id="PTHR14207">
    <property type="entry name" value="STEROL ISOMERASE"/>
    <property type="match status" value="1"/>
</dbReference>
<evidence type="ECO:0000313" key="2">
    <source>
        <dbReference type="EMBL" id="EHK22829.1"/>
    </source>
</evidence>
<dbReference type="GO" id="GO:0005783">
    <property type="term" value="C:endoplasmic reticulum"/>
    <property type="evidence" value="ECO:0007669"/>
    <property type="project" value="TreeGrafter"/>
</dbReference>
<dbReference type="PANTHER" id="PTHR14207:SF0">
    <property type="entry name" value="3-BETA-HYDROXYSTEROID-DELTA(8),DELTA(7)-ISOMERASE"/>
    <property type="match status" value="1"/>
</dbReference>
<accession>G9MRW1</accession>
<dbReference type="GO" id="GO:0016126">
    <property type="term" value="P:sterol biosynthetic process"/>
    <property type="evidence" value="ECO:0007669"/>
    <property type="project" value="TreeGrafter"/>
</dbReference>
<dbReference type="STRING" id="413071.G9MRW1"/>
<dbReference type="RefSeq" id="XP_013956351.1">
    <property type="nucleotide sequence ID" value="XM_014100876.1"/>
</dbReference>
<keyword evidence="1" id="KW-1133">Transmembrane helix</keyword>
<keyword evidence="3" id="KW-1185">Reference proteome</keyword>
<gene>
    <name evidence="2" type="ORF">TRIVIDRAFT_18378</name>
</gene>
<proteinExistence type="predicted"/>
<dbReference type="GeneID" id="25789176"/>
<dbReference type="eggNOG" id="KOG4826">
    <property type="taxonomic scope" value="Eukaryota"/>
</dbReference>
<dbReference type="InParanoid" id="G9MRW1"/>
<dbReference type="GO" id="GO:0016020">
    <property type="term" value="C:membrane"/>
    <property type="evidence" value="ECO:0007669"/>
    <property type="project" value="InterPro"/>
</dbReference>
<reference evidence="2 3" key="1">
    <citation type="journal article" date="2011" name="Genome Biol.">
        <title>Comparative genome sequence analysis underscores mycoparasitism as the ancestral life style of Trichoderma.</title>
        <authorList>
            <person name="Kubicek C.P."/>
            <person name="Herrera-Estrella A."/>
            <person name="Seidl-Seiboth V."/>
            <person name="Martinez D.A."/>
            <person name="Druzhinina I.S."/>
            <person name="Thon M."/>
            <person name="Zeilinger S."/>
            <person name="Casas-Flores S."/>
            <person name="Horwitz B.A."/>
            <person name="Mukherjee P.K."/>
            <person name="Mukherjee M."/>
            <person name="Kredics L."/>
            <person name="Alcaraz L.D."/>
            <person name="Aerts A."/>
            <person name="Antal Z."/>
            <person name="Atanasova L."/>
            <person name="Cervantes-Badillo M.G."/>
            <person name="Challacombe J."/>
            <person name="Chertkov O."/>
            <person name="McCluskey K."/>
            <person name="Coulpier F."/>
            <person name="Deshpande N."/>
            <person name="von Doehren H."/>
            <person name="Ebbole D.J."/>
            <person name="Esquivel-Naranjo E.U."/>
            <person name="Fekete E."/>
            <person name="Flipphi M."/>
            <person name="Glaser F."/>
            <person name="Gomez-Rodriguez E.Y."/>
            <person name="Gruber S."/>
            <person name="Han C."/>
            <person name="Henrissat B."/>
            <person name="Hermosa R."/>
            <person name="Hernandez-Onate M."/>
            <person name="Karaffa L."/>
            <person name="Kosti I."/>
            <person name="Le Crom S."/>
            <person name="Lindquist E."/>
            <person name="Lucas S."/>
            <person name="Luebeck M."/>
            <person name="Luebeck P.S."/>
            <person name="Margeot A."/>
            <person name="Metz B."/>
            <person name="Misra M."/>
            <person name="Nevalainen H."/>
            <person name="Omann M."/>
            <person name="Packer N."/>
            <person name="Perrone G."/>
            <person name="Uresti-Rivera E.E."/>
            <person name="Salamov A."/>
            <person name="Schmoll M."/>
            <person name="Seiboth B."/>
            <person name="Shapiro H."/>
            <person name="Sukno S."/>
            <person name="Tamayo-Ramos J.A."/>
            <person name="Tisch D."/>
            <person name="Wiest A."/>
            <person name="Wilkinson H.H."/>
            <person name="Zhang M."/>
            <person name="Coutinho P.M."/>
            <person name="Kenerley C.M."/>
            <person name="Monte E."/>
            <person name="Baker S.E."/>
            <person name="Grigoriev I.V."/>
        </authorList>
    </citation>
    <scope>NUCLEOTIDE SEQUENCE [LARGE SCALE GENOMIC DNA]</scope>
    <source>
        <strain evidence="3">Gv29-8 / FGSC 10586</strain>
    </source>
</reference>
<comment type="caution">
    <text evidence="2">The sequence shown here is derived from an EMBL/GenBank/DDBJ whole genome shotgun (WGS) entry which is preliminary data.</text>
</comment>
<dbReference type="HOGENOM" id="CLU_136464_0_0_1"/>
<dbReference type="OMA" id="WIISGRC"/>
<dbReference type="GO" id="GO:0000247">
    <property type="term" value="F:C-8 sterol isomerase activity"/>
    <property type="evidence" value="ECO:0007669"/>
    <property type="project" value="TreeGrafter"/>
</dbReference>